<evidence type="ECO:0000313" key="2">
    <source>
        <dbReference type="Proteomes" id="UP001596142"/>
    </source>
</evidence>
<accession>A0ABW0YS14</accession>
<dbReference type="PANTHER" id="PTHR35788:SF1">
    <property type="entry name" value="EXPORTED PROTEIN"/>
    <property type="match status" value="1"/>
</dbReference>
<reference evidence="2" key="1">
    <citation type="journal article" date="2019" name="Int. J. Syst. Evol. Microbiol.">
        <title>The Global Catalogue of Microorganisms (GCM) 10K type strain sequencing project: providing services to taxonomists for standard genome sequencing and annotation.</title>
        <authorList>
            <consortium name="The Broad Institute Genomics Platform"/>
            <consortium name="The Broad Institute Genome Sequencing Center for Infectious Disease"/>
            <person name="Wu L."/>
            <person name="Ma J."/>
        </authorList>
    </citation>
    <scope>NUCLEOTIDE SEQUENCE [LARGE SCALE GENOMIC DNA]</scope>
    <source>
        <strain evidence="2">CECT 7184</strain>
    </source>
</reference>
<gene>
    <name evidence="1" type="ORF">ACFPU1_15580</name>
</gene>
<sequence length="306" mass="33928">MKKTILAGSIFFVAAGIFVQLFQEEAREVSFAASAENSAALIKPPYMWEIQAKEKGKTLESFLLHEYGYQPGDKWERNKLHAFLKELDKLVYEPAKNPGLTENGEVVEGSPGKRLNKEETQKALLQMDFDENVLEIAVEEIPPLLKPEDLKGITDKNLGSFTTYFNGGDAGRSENINLSAESLHYHIVPSGEEFSFNDAVGERTEDRGYQPAKEIVNQQFVWGIGGGICQTSSTLFNAVEQAGLAVTERHTHSKDIGYVPPGRDATVSWGGPDFRFKNSNEDPILIETKINKNQGELTVNILSSSK</sequence>
<dbReference type="RefSeq" id="WP_385942762.1">
    <property type="nucleotide sequence ID" value="NZ_JBHSOZ010000010.1"/>
</dbReference>
<dbReference type="Proteomes" id="UP001596142">
    <property type="component" value="Unassembled WGS sequence"/>
</dbReference>
<organism evidence="1 2">
    <name type="scientific">Thalassorhabdus alkalitolerans</name>
    <dbReference type="NCBI Taxonomy" id="2282697"/>
    <lineage>
        <taxon>Bacteria</taxon>
        <taxon>Bacillati</taxon>
        <taxon>Bacillota</taxon>
        <taxon>Bacilli</taxon>
        <taxon>Bacillales</taxon>
        <taxon>Bacillaceae</taxon>
        <taxon>Thalassorhabdus</taxon>
    </lineage>
</organism>
<protein>
    <submittedName>
        <fullName evidence="1">VanW family protein</fullName>
    </submittedName>
</protein>
<proteinExistence type="predicted"/>
<dbReference type="Pfam" id="PF04294">
    <property type="entry name" value="VanW"/>
    <property type="match status" value="1"/>
</dbReference>
<comment type="caution">
    <text evidence="1">The sequence shown here is derived from an EMBL/GenBank/DDBJ whole genome shotgun (WGS) entry which is preliminary data.</text>
</comment>
<dbReference type="InterPro" id="IPR007391">
    <property type="entry name" value="Vancomycin_resist_VanW"/>
</dbReference>
<dbReference type="PANTHER" id="PTHR35788">
    <property type="entry name" value="EXPORTED PROTEIN-RELATED"/>
    <property type="match status" value="1"/>
</dbReference>
<keyword evidence="2" id="KW-1185">Reference proteome</keyword>
<dbReference type="EMBL" id="JBHSOZ010000010">
    <property type="protein sequence ID" value="MFC5714170.1"/>
    <property type="molecule type" value="Genomic_DNA"/>
</dbReference>
<dbReference type="InterPro" id="IPR052913">
    <property type="entry name" value="Glycopeptide_resist_protein"/>
</dbReference>
<evidence type="ECO:0000313" key="1">
    <source>
        <dbReference type="EMBL" id="MFC5714170.1"/>
    </source>
</evidence>
<name>A0ABW0YS14_9BACI</name>